<accession>A0ABU0LRV5</accession>
<dbReference type="RefSeq" id="WP_306890115.1">
    <property type="nucleotide sequence ID" value="NZ_JAUSVR010000006.1"/>
</dbReference>
<dbReference type="Gene3D" id="3.90.550.10">
    <property type="entry name" value="Spore Coat Polysaccharide Biosynthesis Protein SpsA, Chain A"/>
    <property type="match status" value="1"/>
</dbReference>
<protein>
    <submittedName>
        <fullName evidence="3">Glycosyltransferase involved in cell wall biosynthesis</fullName>
    </submittedName>
</protein>
<dbReference type="CDD" id="cd02511">
    <property type="entry name" value="Beta4Glucosyltransferase"/>
    <property type="match status" value="1"/>
</dbReference>
<dbReference type="EMBL" id="JAUSVR010000006">
    <property type="protein sequence ID" value="MDQ0511435.1"/>
    <property type="molecule type" value="Genomic_DNA"/>
</dbReference>
<dbReference type="PANTHER" id="PTHR43630">
    <property type="entry name" value="POLY-BETA-1,6-N-ACETYL-D-GLUCOSAMINE SYNTHASE"/>
    <property type="match status" value="1"/>
</dbReference>
<dbReference type="InterPro" id="IPR029044">
    <property type="entry name" value="Nucleotide-diphossugar_trans"/>
</dbReference>
<sequence>MARNDSPGGITAIVLTFNEAKHIARCIDSLRPVAARICVIDSHSTDDTAEIARAHGAEVFLNPWRNYATQFQWGLDNAGITTGWTMRIDADEYLEPALQQAIGDFLARPGTVNAVYFRRKVVFLDRPITHGFFYPALMLRLWRSGAGRIEQRWMDEHILVEAPVTATLPGDLVDHNLNDIAWWTGKHIGYARREAYDIIASRAAGESREKAADLSGSARRKRFLKERIYNRLPTALRSSLYFVYRYVIGRGFLDGKEGFFFHFFQAYWYRTYVDASLLELERRAQAQGLTAYEMLKRDGILS</sequence>
<dbReference type="PANTHER" id="PTHR43630:SF2">
    <property type="entry name" value="GLYCOSYLTRANSFERASE"/>
    <property type="match status" value="1"/>
</dbReference>
<proteinExistence type="inferred from homology"/>
<name>A0ABU0LRV5_9HYPH</name>
<evidence type="ECO:0000313" key="3">
    <source>
        <dbReference type="EMBL" id="MDQ0511435.1"/>
    </source>
</evidence>
<evidence type="ECO:0000259" key="2">
    <source>
        <dbReference type="Pfam" id="PF00535"/>
    </source>
</evidence>
<keyword evidence="4" id="KW-1185">Reference proteome</keyword>
<organism evidence="3 4">
    <name type="scientific">Ancylobacter amanitiformis</name>
    <dbReference type="NCBI Taxonomy" id="217069"/>
    <lineage>
        <taxon>Bacteria</taxon>
        <taxon>Pseudomonadati</taxon>
        <taxon>Pseudomonadota</taxon>
        <taxon>Alphaproteobacteria</taxon>
        <taxon>Hyphomicrobiales</taxon>
        <taxon>Xanthobacteraceae</taxon>
        <taxon>Ancylobacter</taxon>
    </lineage>
</organism>
<dbReference type="Proteomes" id="UP001235094">
    <property type="component" value="Unassembled WGS sequence"/>
</dbReference>
<reference evidence="3 4" key="1">
    <citation type="submission" date="2023-07" db="EMBL/GenBank/DDBJ databases">
        <title>Genomic Encyclopedia of Type Strains, Phase IV (KMG-IV): sequencing the most valuable type-strain genomes for metagenomic binning, comparative biology and taxonomic classification.</title>
        <authorList>
            <person name="Goeker M."/>
        </authorList>
    </citation>
    <scope>NUCLEOTIDE SEQUENCE [LARGE SCALE GENOMIC DNA]</scope>
    <source>
        <strain evidence="3 4">DSM 15561</strain>
    </source>
</reference>
<dbReference type="InterPro" id="IPR001173">
    <property type="entry name" value="Glyco_trans_2-like"/>
</dbReference>
<evidence type="ECO:0000313" key="4">
    <source>
        <dbReference type="Proteomes" id="UP001235094"/>
    </source>
</evidence>
<gene>
    <name evidence="3" type="ORF">QOZ99_002332</name>
</gene>
<evidence type="ECO:0000256" key="1">
    <source>
        <dbReference type="ARBA" id="ARBA00038494"/>
    </source>
</evidence>
<comment type="similarity">
    <text evidence="1">Belongs to the glycosyltransferase 2 family. WaaE/KdtX subfamily.</text>
</comment>
<dbReference type="Pfam" id="PF00535">
    <property type="entry name" value="Glycos_transf_2"/>
    <property type="match status" value="1"/>
</dbReference>
<comment type="caution">
    <text evidence="3">The sequence shown here is derived from an EMBL/GenBank/DDBJ whole genome shotgun (WGS) entry which is preliminary data.</text>
</comment>
<dbReference type="SUPFAM" id="SSF53448">
    <property type="entry name" value="Nucleotide-diphospho-sugar transferases"/>
    <property type="match status" value="1"/>
</dbReference>
<feature type="domain" description="Glycosyltransferase 2-like" evidence="2">
    <location>
        <begin position="12"/>
        <end position="154"/>
    </location>
</feature>